<evidence type="ECO:0000313" key="11">
    <source>
        <dbReference type="Proteomes" id="UP000013827"/>
    </source>
</evidence>
<dbReference type="GO" id="GO:0005886">
    <property type="term" value="C:plasma membrane"/>
    <property type="evidence" value="ECO:0007669"/>
    <property type="project" value="UniProtKB-SubCell"/>
</dbReference>
<dbReference type="GeneID" id="17273128"/>
<evidence type="ECO:0000256" key="2">
    <source>
        <dbReference type="ARBA" id="ARBA00022475"/>
    </source>
</evidence>
<keyword evidence="3 7" id="KW-0812">Transmembrane</keyword>
<dbReference type="RefSeq" id="XP_005780013.1">
    <property type="nucleotide sequence ID" value="XM_005779956.1"/>
</dbReference>
<dbReference type="EnsemblProtists" id="EOD27584">
    <property type="protein sequence ID" value="EOD27584"/>
    <property type="gene ID" value="EMIHUDRAFT_457128"/>
</dbReference>
<feature type="transmembrane region" description="Helical" evidence="7">
    <location>
        <begin position="242"/>
        <end position="272"/>
    </location>
</feature>
<dbReference type="KEGG" id="ehx:EMIHUDRAFT_457128"/>
<comment type="subcellular location">
    <subcellularLocation>
        <location evidence="1">Cell membrane</location>
        <topology evidence="1">Multi-pass membrane protein</topology>
    </subcellularLocation>
</comment>
<accession>A0A0D3JVP9</accession>
<evidence type="ECO:0000256" key="5">
    <source>
        <dbReference type="ARBA" id="ARBA00023136"/>
    </source>
</evidence>
<reference evidence="11" key="1">
    <citation type="journal article" date="2013" name="Nature">
        <title>Pan genome of the phytoplankton Emiliania underpins its global distribution.</title>
        <authorList>
            <person name="Read B.A."/>
            <person name="Kegel J."/>
            <person name="Klute M.J."/>
            <person name="Kuo A."/>
            <person name="Lefebvre S.C."/>
            <person name="Maumus F."/>
            <person name="Mayer C."/>
            <person name="Miller J."/>
            <person name="Monier A."/>
            <person name="Salamov A."/>
            <person name="Young J."/>
            <person name="Aguilar M."/>
            <person name="Claverie J.M."/>
            <person name="Frickenhaus S."/>
            <person name="Gonzalez K."/>
            <person name="Herman E.K."/>
            <person name="Lin Y.C."/>
            <person name="Napier J."/>
            <person name="Ogata H."/>
            <person name="Sarno A.F."/>
            <person name="Shmutz J."/>
            <person name="Schroeder D."/>
            <person name="de Vargas C."/>
            <person name="Verret F."/>
            <person name="von Dassow P."/>
            <person name="Valentin K."/>
            <person name="Van de Peer Y."/>
            <person name="Wheeler G."/>
            <person name="Dacks J.B."/>
            <person name="Delwiche C.F."/>
            <person name="Dyhrman S.T."/>
            <person name="Glockner G."/>
            <person name="John U."/>
            <person name="Richards T."/>
            <person name="Worden A.Z."/>
            <person name="Zhang X."/>
            <person name="Grigoriev I.V."/>
            <person name="Allen A.E."/>
            <person name="Bidle K."/>
            <person name="Borodovsky M."/>
            <person name="Bowler C."/>
            <person name="Brownlee C."/>
            <person name="Cock J.M."/>
            <person name="Elias M."/>
            <person name="Gladyshev V.N."/>
            <person name="Groth M."/>
            <person name="Guda C."/>
            <person name="Hadaegh A."/>
            <person name="Iglesias-Rodriguez M.D."/>
            <person name="Jenkins J."/>
            <person name="Jones B.M."/>
            <person name="Lawson T."/>
            <person name="Leese F."/>
            <person name="Lindquist E."/>
            <person name="Lobanov A."/>
            <person name="Lomsadze A."/>
            <person name="Malik S.B."/>
            <person name="Marsh M.E."/>
            <person name="Mackinder L."/>
            <person name="Mock T."/>
            <person name="Mueller-Roeber B."/>
            <person name="Pagarete A."/>
            <person name="Parker M."/>
            <person name="Probert I."/>
            <person name="Quesneville H."/>
            <person name="Raines C."/>
            <person name="Rensing S.A."/>
            <person name="Riano-Pachon D.M."/>
            <person name="Richier S."/>
            <person name="Rokitta S."/>
            <person name="Shiraiwa Y."/>
            <person name="Soanes D.M."/>
            <person name="van der Giezen M."/>
            <person name="Wahlund T.M."/>
            <person name="Williams B."/>
            <person name="Wilson W."/>
            <person name="Wolfe G."/>
            <person name="Wurch L.L."/>
        </authorList>
    </citation>
    <scope>NUCLEOTIDE SEQUENCE</scope>
</reference>
<keyword evidence="5 7" id="KW-0472">Membrane</keyword>
<dbReference type="PRINTS" id="PR01837">
    <property type="entry name" value="MGTCSAPBPROT"/>
</dbReference>
<protein>
    <recommendedName>
        <fullName evidence="9">MgtC/SapB/SrpB/YhiD N-terminal domain-containing protein</fullName>
    </recommendedName>
</protein>
<keyword evidence="11" id="KW-1185">Reference proteome</keyword>
<keyword evidence="4 7" id="KW-1133">Transmembrane helix</keyword>
<dbReference type="InterPro" id="IPR049177">
    <property type="entry name" value="MgtC_SapB_SrpB_YhiD_N"/>
</dbReference>
<evidence type="ECO:0000313" key="10">
    <source>
        <dbReference type="EnsemblProtists" id="EOD27584"/>
    </source>
</evidence>
<dbReference type="PANTHER" id="PTHR33778">
    <property type="entry name" value="PROTEIN MGTC"/>
    <property type="match status" value="1"/>
</dbReference>
<reference evidence="10" key="2">
    <citation type="submission" date="2024-10" db="UniProtKB">
        <authorList>
            <consortium name="EnsemblProtists"/>
        </authorList>
    </citation>
    <scope>IDENTIFICATION</scope>
</reference>
<feature type="signal peptide" evidence="8">
    <location>
        <begin position="1"/>
        <end position="22"/>
    </location>
</feature>
<dbReference type="Proteomes" id="UP000013827">
    <property type="component" value="Unassembled WGS sequence"/>
</dbReference>
<feature type="region of interest" description="Disordered" evidence="6">
    <location>
        <begin position="56"/>
        <end position="81"/>
    </location>
</feature>
<sequence length="294" mass="30393">MTATRPLTAALLALSLARPVSAHCVRLAPSPWSCVAERLPQPAAPRLRRSTAIAAALPDDPPAEPGGALGPSSGVPTDLAAPPDERLKLLERLIDERIRAIAATGDEDETPARQPGLRAVLLMLLLWSWPWALAALAGFLPLPAAVSRPQASAALALVSAQLETLRVVAARLLVATAALDTRHGTADLGSALYTLASIFGIEGGDSVRAAAQICTGVGFIGAGVIAKGGGKSPVRGVTTACAVWVSAALGVVAASGMWLFALYSAGLSVTILRISRWYNRLLDEARWETGSASH</sequence>
<evidence type="ECO:0000256" key="8">
    <source>
        <dbReference type="SAM" id="SignalP"/>
    </source>
</evidence>
<dbReference type="PaxDb" id="2903-EOD27584"/>
<name>A0A0D3JVP9_EMIH1</name>
<dbReference type="InterPro" id="IPR003416">
    <property type="entry name" value="MgtC/SapB/SrpB/YhiD_fam"/>
</dbReference>
<evidence type="ECO:0000256" key="7">
    <source>
        <dbReference type="SAM" id="Phobius"/>
    </source>
</evidence>
<evidence type="ECO:0000256" key="6">
    <source>
        <dbReference type="SAM" id="MobiDB-lite"/>
    </source>
</evidence>
<proteinExistence type="predicted"/>
<keyword evidence="8" id="KW-0732">Signal</keyword>
<evidence type="ECO:0000259" key="9">
    <source>
        <dbReference type="Pfam" id="PF02308"/>
    </source>
</evidence>
<keyword evidence="2" id="KW-1003">Cell membrane</keyword>
<organism evidence="10 11">
    <name type="scientific">Emiliania huxleyi (strain CCMP1516)</name>
    <dbReference type="NCBI Taxonomy" id="280463"/>
    <lineage>
        <taxon>Eukaryota</taxon>
        <taxon>Haptista</taxon>
        <taxon>Haptophyta</taxon>
        <taxon>Prymnesiophyceae</taxon>
        <taxon>Isochrysidales</taxon>
        <taxon>Noelaerhabdaceae</taxon>
        <taxon>Emiliania</taxon>
    </lineage>
</organism>
<evidence type="ECO:0000256" key="3">
    <source>
        <dbReference type="ARBA" id="ARBA00022692"/>
    </source>
</evidence>
<dbReference type="HOGENOM" id="CLU_935177_0_0_1"/>
<dbReference type="AlphaFoldDB" id="A0A0D3JVP9"/>
<feature type="domain" description="MgtC/SapB/SrpB/YhiD N-terminal" evidence="9">
    <location>
        <begin position="188"/>
        <end position="279"/>
    </location>
</feature>
<dbReference type="PANTHER" id="PTHR33778:SF1">
    <property type="entry name" value="MAGNESIUM TRANSPORTER YHID-RELATED"/>
    <property type="match status" value="1"/>
</dbReference>
<feature type="chain" id="PRO_5044291577" description="MgtC/SapB/SrpB/YhiD N-terminal domain-containing protein" evidence="8">
    <location>
        <begin position="23"/>
        <end position="294"/>
    </location>
</feature>
<evidence type="ECO:0000256" key="1">
    <source>
        <dbReference type="ARBA" id="ARBA00004651"/>
    </source>
</evidence>
<evidence type="ECO:0000256" key="4">
    <source>
        <dbReference type="ARBA" id="ARBA00022989"/>
    </source>
</evidence>
<dbReference type="Pfam" id="PF02308">
    <property type="entry name" value="MgtC"/>
    <property type="match status" value="1"/>
</dbReference>